<sequence>MKRNLFLLLIFLTSLTTASARGLYFAPWGNNANAGTKAAPWANFTTTNDWKIRQGGYDTLYFLGGTYAARFAGSISRADGQPMRLCAYPGQVPVLDGTTLGLGLQTGLLDLYGPTNISISGLRLQNSGGRGIALLDARNITIDNCTVREVRERAIGGSGDDVRILNCQVDRACLMNENQLNPDGSIRTGGWPVAVAPWRWSDGRPSARWTVRGTTIANSWGEGLSVQDTDGSVVEGNVIRNVFSVGLYANNCQNARFVGNQIILTDTLYRRRDTHRLPNGIAVAVEGRVTNQPARDLVFANNLVVGGSTSFKYWHSYAPGEAHNNDLPSNTYQNLTLAYNVFVRAENMAVVIDAVPAGFTAPSGSQFRNNVIDGLGTQPGLQVGNASAWSFSHNDWVDGTPTTGSHPASLAVVPQFVNPIGSTAADFRLTTTSPLGWAGTPLGVINTDFWGTLRSGTAPSIGLHEAPAAAAPAFVLARYSATDAKRSVQLSWATSSETGSAYFVVQRSFDGGATFSKLGQVTAAGTSTTLTSYAFTDKTTRQDGYYRLQMVDAGGKSTFSPVWTLNGCLCPPDPTRQAVQPSGVYPVPVAAAGYLHLAVPATEAYLYNAQGRVIRLLATPAGWQLPTSVAEGPYWLRARTASGWQRHQIVVAR</sequence>
<feature type="chain" id="PRO_5022842366" description="Right handed beta helix domain-containing protein" evidence="1">
    <location>
        <begin position="21"/>
        <end position="653"/>
    </location>
</feature>
<dbReference type="SMART" id="SM00710">
    <property type="entry name" value="PbH1"/>
    <property type="match status" value="6"/>
</dbReference>
<reference evidence="3 4" key="1">
    <citation type="submission" date="2019-08" db="EMBL/GenBank/DDBJ databases">
        <authorList>
            <person name="Seo M.-J."/>
        </authorList>
    </citation>
    <scope>NUCLEOTIDE SEQUENCE [LARGE SCALE GENOMIC DNA]</scope>
    <source>
        <strain evidence="3 4">KIGAM108</strain>
    </source>
</reference>
<dbReference type="RefSeq" id="WP_149072089.1">
    <property type="nucleotide sequence ID" value="NZ_VTHL01000019.1"/>
</dbReference>
<accession>A0A5D6UVJ1</accession>
<keyword evidence="1" id="KW-0732">Signal</keyword>
<organism evidence="3 4">
    <name type="scientific">Hymenobacter lutimineralis</name>
    <dbReference type="NCBI Taxonomy" id="2606448"/>
    <lineage>
        <taxon>Bacteria</taxon>
        <taxon>Pseudomonadati</taxon>
        <taxon>Bacteroidota</taxon>
        <taxon>Cytophagia</taxon>
        <taxon>Cytophagales</taxon>
        <taxon>Hymenobacteraceae</taxon>
        <taxon>Hymenobacter</taxon>
    </lineage>
</organism>
<keyword evidence="4" id="KW-1185">Reference proteome</keyword>
<comment type="caution">
    <text evidence="3">The sequence shown here is derived from an EMBL/GenBank/DDBJ whole genome shotgun (WGS) entry which is preliminary data.</text>
</comment>
<evidence type="ECO:0000313" key="3">
    <source>
        <dbReference type="EMBL" id="TYZ07070.1"/>
    </source>
</evidence>
<evidence type="ECO:0000313" key="4">
    <source>
        <dbReference type="Proteomes" id="UP000322791"/>
    </source>
</evidence>
<dbReference type="SUPFAM" id="SSF51126">
    <property type="entry name" value="Pectin lyase-like"/>
    <property type="match status" value="1"/>
</dbReference>
<dbReference type="AlphaFoldDB" id="A0A5D6UVJ1"/>
<dbReference type="Pfam" id="PF13229">
    <property type="entry name" value="Beta_helix"/>
    <property type="match status" value="1"/>
</dbReference>
<protein>
    <recommendedName>
        <fullName evidence="2">Right handed beta helix domain-containing protein</fullName>
    </recommendedName>
</protein>
<dbReference type="InterPro" id="IPR006626">
    <property type="entry name" value="PbH1"/>
</dbReference>
<name>A0A5D6UVJ1_9BACT</name>
<dbReference type="InterPro" id="IPR039448">
    <property type="entry name" value="Beta_helix"/>
</dbReference>
<feature type="signal peptide" evidence="1">
    <location>
        <begin position="1"/>
        <end position="20"/>
    </location>
</feature>
<dbReference type="InterPro" id="IPR013783">
    <property type="entry name" value="Ig-like_fold"/>
</dbReference>
<dbReference type="Gene3D" id="2.60.40.10">
    <property type="entry name" value="Immunoglobulins"/>
    <property type="match status" value="1"/>
</dbReference>
<dbReference type="Gene3D" id="2.160.20.10">
    <property type="entry name" value="Single-stranded right-handed beta-helix, Pectin lyase-like"/>
    <property type="match status" value="1"/>
</dbReference>
<dbReference type="EMBL" id="VTHL01000019">
    <property type="protein sequence ID" value="TYZ07070.1"/>
    <property type="molecule type" value="Genomic_DNA"/>
</dbReference>
<dbReference type="InterPro" id="IPR011050">
    <property type="entry name" value="Pectin_lyase_fold/virulence"/>
</dbReference>
<dbReference type="InterPro" id="IPR012334">
    <property type="entry name" value="Pectin_lyas_fold"/>
</dbReference>
<evidence type="ECO:0000259" key="2">
    <source>
        <dbReference type="Pfam" id="PF13229"/>
    </source>
</evidence>
<evidence type="ECO:0000256" key="1">
    <source>
        <dbReference type="SAM" id="SignalP"/>
    </source>
</evidence>
<feature type="domain" description="Right handed beta helix" evidence="2">
    <location>
        <begin position="207"/>
        <end position="317"/>
    </location>
</feature>
<proteinExistence type="predicted"/>
<gene>
    <name evidence="3" type="ORF">FY528_16310</name>
</gene>
<dbReference type="Proteomes" id="UP000322791">
    <property type="component" value="Unassembled WGS sequence"/>
</dbReference>